<protein>
    <recommendedName>
        <fullName evidence="3 7">6,7-dimethyl-8-ribityllumazine synthase</fullName>
        <shortName evidence="7">DMRL synthase</shortName>
        <shortName evidence="7">LS</shortName>
        <shortName evidence="7">Lumazine synthase</shortName>
        <ecNumber evidence="3 7">2.5.1.78</ecNumber>
    </recommendedName>
</protein>
<organism evidence="8 9">
    <name type="scientific">Pseudofulvimonas gallinarii</name>
    <dbReference type="NCBI Taxonomy" id="634155"/>
    <lineage>
        <taxon>Bacteria</taxon>
        <taxon>Pseudomonadati</taxon>
        <taxon>Pseudomonadota</taxon>
        <taxon>Gammaproteobacteria</taxon>
        <taxon>Lysobacterales</taxon>
        <taxon>Rhodanobacteraceae</taxon>
        <taxon>Pseudofulvimonas</taxon>
    </lineage>
</organism>
<evidence type="ECO:0000256" key="5">
    <source>
        <dbReference type="ARBA" id="ARBA00022679"/>
    </source>
</evidence>
<feature type="binding site" evidence="7">
    <location>
        <begin position="78"/>
        <end position="80"/>
    </location>
    <ligand>
        <name>5-amino-6-(D-ribitylamino)uracil</name>
        <dbReference type="ChEBI" id="CHEBI:15934"/>
    </ligand>
</feature>
<comment type="subunit">
    <text evidence="7">Forms an icosahedral capsid composed of 60 subunits, arranged as a dodecamer of pentamers.</text>
</comment>
<feature type="binding site" evidence="7">
    <location>
        <position position="125"/>
    </location>
    <ligand>
        <name>(2S)-2-hydroxy-3-oxobutyl phosphate</name>
        <dbReference type="ChEBI" id="CHEBI:58830"/>
    </ligand>
</feature>
<evidence type="ECO:0000313" key="8">
    <source>
        <dbReference type="EMBL" id="TCT00398.1"/>
    </source>
</evidence>
<dbReference type="RefSeq" id="WP_123522433.1">
    <property type="nucleotide sequence ID" value="NZ_JBHLWF010000007.1"/>
</dbReference>
<comment type="caution">
    <text evidence="8">The sequence shown here is derived from an EMBL/GenBank/DDBJ whole genome shotgun (WGS) entry which is preliminary data.</text>
</comment>
<evidence type="ECO:0000256" key="6">
    <source>
        <dbReference type="ARBA" id="ARBA00048785"/>
    </source>
</evidence>
<keyword evidence="4 7" id="KW-0686">Riboflavin biosynthesis</keyword>
<dbReference type="AlphaFoldDB" id="A0A4S3KT94"/>
<dbReference type="CDD" id="cd09209">
    <property type="entry name" value="Lumazine_synthase-I"/>
    <property type="match status" value="1"/>
</dbReference>
<dbReference type="EMBL" id="SMAF01000003">
    <property type="protein sequence ID" value="TCT00398.1"/>
    <property type="molecule type" value="Genomic_DNA"/>
</dbReference>
<accession>A0A4S3KT94</accession>
<evidence type="ECO:0000256" key="1">
    <source>
        <dbReference type="ARBA" id="ARBA00004917"/>
    </source>
</evidence>
<sequence length="151" mass="16005">MTKPSSAVPEGAFAIVHSRYNAEIVQALVKGARDTLKAQGVGERDIRVTEVPGAWELPLAAAYVADDEDVVAVIALGCVVRGETRHFEHVADECARGLMTVQLESGIPVANGVLAVEQYEHARERAGGKLGNKGEECALAAITMARLAAER</sequence>
<evidence type="ECO:0000256" key="7">
    <source>
        <dbReference type="HAMAP-Rule" id="MF_00178"/>
    </source>
</evidence>
<dbReference type="SUPFAM" id="SSF52121">
    <property type="entry name" value="Lumazine synthase"/>
    <property type="match status" value="1"/>
</dbReference>
<dbReference type="InterPro" id="IPR002180">
    <property type="entry name" value="LS/RS"/>
</dbReference>
<feature type="binding site" evidence="7">
    <location>
        <begin position="54"/>
        <end position="56"/>
    </location>
    <ligand>
        <name>5-amino-6-(D-ribitylamino)uracil</name>
        <dbReference type="ChEBI" id="CHEBI:15934"/>
    </ligand>
</feature>
<comment type="similarity">
    <text evidence="2 7">Belongs to the DMRL synthase family.</text>
</comment>
<evidence type="ECO:0000256" key="3">
    <source>
        <dbReference type="ARBA" id="ARBA00012664"/>
    </source>
</evidence>
<feature type="binding site" evidence="7">
    <location>
        <position position="20"/>
    </location>
    <ligand>
        <name>5-amino-6-(D-ribitylamino)uracil</name>
        <dbReference type="ChEBI" id="CHEBI:15934"/>
    </ligand>
</feature>
<dbReference type="InterPro" id="IPR034964">
    <property type="entry name" value="LS"/>
</dbReference>
<dbReference type="InterPro" id="IPR036467">
    <property type="entry name" value="LS/RS_sf"/>
</dbReference>
<dbReference type="GO" id="GO:0000906">
    <property type="term" value="F:6,7-dimethyl-8-ribityllumazine synthase activity"/>
    <property type="evidence" value="ECO:0007669"/>
    <property type="project" value="UniProtKB-UniRule"/>
</dbReference>
<dbReference type="EC" id="2.5.1.78" evidence="3 7"/>
<feature type="binding site" evidence="7">
    <location>
        <begin position="83"/>
        <end position="84"/>
    </location>
    <ligand>
        <name>(2S)-2-hydroxy-3-oxobutyl phosphate</name>
        <dbReference type="ChEBI" id="CHEBI:58830"/>
    </ligand>
</feature>
<comment type="pathway">
    <text evidence="1 7">Cofactor biosynthesis; riboflavin biosynthesis; riboflavin from 2-hydroxy-3-oxobutyl phosphate and 5-amino-6-(D-ribitylamino)uracil: step 1/2.</text>
</comment>
<evidence type="ECO:0000313" key="9">
    <source>
        <dbReference type="Proteomes" id="UP000294599"/>
    </source>
</evidence>
<dbReference type="Proteomes" id="UP000294599">
    <property type="component" value="Unassembled WGS sequence"/>
</dbReference>
<dbReference type="NCBIfam" id="TIGR00114">
    <property type="entry name" value="lumazine-synth"/>
    <property type="match status" value="1"/>
</dbReference>
<comment type="function">
    <text evidence="7">Catalyzes the formation of 6,7-dimethyl-8-ribityllumazine by condensation of 5-amino-6-(D-ribitylamino)uracil with 3,4-dihydroxy-2-butanone 4-phosphate. This is the penultimate step in the biosynthesis of riboflavin.</text>
</comment>
<gene>
    <name evidence="7" type="primary">ribH</name>
    <name evidence="8" type="ORF">EDC25_103166</name>
</gene>
<name>A0A4S3KT94_9GAMM</name>
<dbReference type="Gene3D" id="3.40.50.960">
    <property type="entry name" value="Lumazine/riboflavin synthase"/>
    <property type="match status" value="1"/>
</dbReference>
<dbReference type="Pfam" id="PF00885">
    <property type="entry name" value="DMRL_synthase"/>
    <property type="match status" value="1"/>
</dbReference>
<dbReference type="GO" id="GO:0005829">
    <property type="term" value="C:cytosol"/>
    <property type="evidence" value="ECO:0007669"/>
    <property type="project" value="TreeGrafter"/>
</dbReference>
<dbReference type="PANTHER" id="PTHR21058:SF0">
    <property type="entry name" value="6,7-DIMETHYL-8-RIBITYLLUMAZINE SYNTHASE"/>
    <property type="match status" value="1"/>
</dbReference>
<keyword evidence="9" id="KW-1185">Reference proteome</keyword>
<feature type="binding site" evidence="7">
    <location>
        <position position="111"/>
    </location>
    <ligand>
        <name>5-amino-6-(D-ribitylamino)uracil</name>
        <dbReference type="ChEBI" id="CHEBI:15934"/>
    </ligand>
</feature>
<dbReference type="GO" id="GO:0009231">
    <property type="term" value="P:riboflavin biosynthetic process"/>
    <property type="evidence" value="ECO:0007669"/>
    <property type="project" value="UniProtKB-UniRule"/>
</dbReference>
<reference evidence="8 9" key="1">
    <citation type="submission" date="2019-03" db="EMBL/GenBank/DDBJ databases">
        <title>Genomic Encyclopedia of Type Strains, Phase IV (KMG-IV): sequencing the most valuable type-strain genomes for metagenomic binning, comparative biology and taxonomic classification.</title>
        <authorList>
            <person name="Goeker M."/>
        </authorList>
    </citation>
    <scope>NUCLEOTIDE SEQUENCE [LARGE SCALE GENOMIC DNA]</scope>
    <source>
        <strain evidence="8 9">DSM 21944</strain>
    </source>
</reference>
<proteinExistence type="inferred from homology"/>
<dbReference type="GO" id="GO:0009349">
    <property type="term" value="C:riboflavin synthase complex"/>
    <property type="evidence" value="ECO:0007669"/>
    <property type="project" value="UniProtKB-UniRule"/>
</dbReference>
<dbReference type="PANTHER" id="PTHR21058">
    <property type="entry name" value="6,7-DIMETHYL-8-RIBITYLLUMAZINE SYNTHASE DMRL SYNTHASE LUMAZINE SYNTHASE"/>
    <property type="match status" value="1"/>
</dbReference>
<dbReference type="UniPathway" id="UPA00275">
    <property type="reaction ID" value="UER00404"/>
</dbReference>
<keyword evidence="5 7" id="KW-0808">Transferase</keyword>
<dbReference type="HAMAP" id="MF_00178">
    <property type="entry name" value="Lumazine_synth"/>
    <property type="match status" value="1"/>
</dbReference>
<dbReference type="OrthoDB" id="9809709at2"/>
<comment type="catalytic activity">
    <reaction evidence="6 7">
        <text>(2S)-2-hydroxy-3-oxobutyl phosphate + 5-amino-6-(D-ribitylamino)uracil = 6,7-dimethyl-8-(1-D-ribityl)lumazine + phosphate + 2 H2O + H(+)</text>
        <dbReference type="Rhea" id="RHEA:26152"/>
        <dbReference type="ChEBI" id="CHEBI:15377"/>
        <dbReference type="ChEBI" id="CHEBI:15378"/>
        <dbReference type="ChEBI" id="CHEBI:15934"/>
        <dbReference type="ChEBI" id="CHEBI:43474"/>
        <dbReference type="ChEBI" id="CHEBI:58201"/>
        <dbReference type="ChEBI" id="CHEBI:58830"/>
        <dbReference type="EC" id="2.5.1.78"/>
    </reaction>
</comment>
<evidence type="ECO:0000256" key="4">
    <source>
        <dbReference type="ARBA" id="ARBA00022619"/>
    </source>
</evidence>
<evidence type="ECO:0000256" key="2">
    <source>
        <dbReference type="ARBA" id="ARBA00007424"/>
    </source>
</evidence>
<feature type="active site" description="Proton donor" evidence="7">
    <location>
        <position position="86"/>
    </location>
</feature>